<keyword evidence="3" id="KW-1185">Reference proteome</keyword>
<evidence type="ECO:0000313" key="2">
    <source>
        <dbReference type="EMBL" id="MCI90627.1"/>
    </source>
</evidence>
<reference evidence="2 3" key="1">
    <citation type="journal article" date="2018" name="Front. Plant Sci.">
        <title>Red Clover (Trifolium pratense) and Zigzag Clover (T. medium) - A Picture of Genomic Similarities and Differences.</title>
        <authorList>
            <person name="Dluhosova J."/>
            <person name="Istvanek J."/>
            <person name="Nedelnik J."/>
            <person name="Repkova J."/>
        </authorList>
    </citation>
    <scope>NUCLEOTIDE SEQUENCE [LARGE SCALE GENOMIC DNA]</scope>
    <source>
        <strain evidence="3">cv. 10/8</strain>
        <tissue evidence="2">Leaf</tissue>
    </source>
</reference>
<dbReference type="AlphaFoldDB" id="A0A392VRT7"/>
<name>A0A392VRT7_9FABA</name>
<feature type="non-terminal residue" evidence="2">
    <location>
        <position position="70"/>
    </location>
</feature>
<organism evidence="2 3">
    <name type="scientific">Trifolium medium</name>
    <dbReference type="NCBI Taxonomy" id="97028"/>
    <lineage>
        <taxon>Eukaryota</taxon>
        <taxon>Viridiplantae</taxon>
        <taxon>Streptophyta</taxon>
        <taxon>Embryophyta</taxon>
        <taxon>Tracheophyta</taxon>
        <taxon>Spermatophyta</taxon>
        <taxon>Magnoliopsida</taxon>
        <taxon>eudicotyledons</taxon>
        <taxon>Gunneridae</taxon>
        <taxon>Pentapetalae</taxon>
        <taxon>rosids</taxon>
        <taxon>fabids</taxon>
        <taxon>Fabales</taxon>
        <taxon>Fabaceae</taxon>
        <taxon>Papilionoideae</taxon>
        <taxon>50 kb inversion clade</taxon>
        <taxon>NPAAA clade</taxon>
        <taxon>Hologalegina</taxon>
        <taxon>IRL clade</taxon>
        <taxon>Trifolieae</taxon>
        <taxon>Trifolium</taxon>
    </lineage>
</organism>
<accession>A0A392VRT7</accession>
<protein>
    <submittedName>
        <fullName evidence="2">Uncharacterized protein</fullName>
    </submittedName>
</protein>
<comment type="caution">
    <text evidence="2">The sequence shown here is derived from an EMBL/GenBank/DDBJ whole genome shotgun (WGS) entry which is preliminary data.</text>
</comment>
<feature type="region of interest" description="Disordered" evidence="1">
    <location>
        <begin position="31"/>
        <end position="70"/>
    </location>
</feature>
<dbReference type="Proteomes" id="UP000265520">
    <property type="component" value="Unassembled WGS sequence"/>
</dbReference>
<proteinExistence type="predicted"/>
<feature type="non-terminal residue" evidence="2">
    <location>
        <position position="1"/>
    </location>
</feature>
<dbReference type="EMBL" id="LXQA011249636">
    <property type="protein sequence ID" value="MCI90627.1"/>
    <property type="molecule type" value="Genomic_DNA"/>
</dbReference>
<sequence length="70" mass="7437">EPEYEEGFGDPDTRRHVDALVEKIAEEFNDAEGLGVQEKTPVSPKGGVVQDSPSIRSPGGVSRLSVEKGG</sequence>
<evidence type="ECO:0000313" key="3">
    <source>
        <dbReference type="Proteomes" id="UP000265520"/>
    </source>
</evidence>
<evidence type="ECO:0000256" key="1">
    <source>
        <dbReference type="SAM" id="MobiDB-lite"/>
    </source>
</evidence>